<keyword evidence="2 6" id="KW-0689">Ribosomal protein</keyword>
<name>A0A2P2HX61_9CRUS</name>
<evidence type="ECO:0000256" key="1">
    <source>
        <dbReference type="ARBA" id="ARBA00008427"/>
    </source>
</evidence>
<keyword evidence="3" id="KW-0687">Ribonucleoprotein</keyword>
<feature type="region of interest" description="Disordered" evidence="5">
    <location>
        <begin position="111"/>
        <end position="145"/>
    </location>
</feature>
<dbReference type="InterPro" id="IPR018259">
    <property type="entry name" value="Ribosomal_eL21_CS"/>
</dbReference>
<dbReference type="EMBL" id="IACF01000576">
    <property type="protein sequence ID" value="LAB66342.1"/>
    <property type="molecule type" value="mRNA"/>
</dbReference>
<evidence type="ECO:0000313" key="6">
    <source>
        <dbReference type="EMBL" id="LAB66342.1"/>
    </source>
</evidence>
<dbReference type="SUPFAM" id="SSF50104">
    <property type="entry name" value="Translation proteins SH3-like domain"/>
    <property type="match status" value="1"/>
</dbReference>
<evidence type="ECO:0000256" key="3">
    <source>
        <dbReference type="ARBA" id="ARBA00023274"/>
    </source>
</evidence>
<dbReference type="GO" id="GO:0006412">
    <property type="term" value="P:translation"/>
    <property type="evidence" value="ECO:0007669"/>
    <property type="project" value="InterPro"/>
</dbReference>
<dbReference type="GO" id="GO:1990904">
    <property type="term" value="C:ribonucleoprotein complex"/>
    <property type="evidence" value="ECO:0007669"/>
    <property type="project" value="UniProtKB-KW"/>
</dbReference>
<dbReference type="InterPro" id="IPR001147">
    <property type="entry name" value="Ribosomal_eL21"/>
</dbReference>
<dbReference type="Gene3D" id="6.10.250.3260">
    <property type="match status" value="1"/>
</dbReference>
<dbReference type="GO" id="GO:0005840">
    <property type="term" value="C:ribosome"/>
    <property type="evidence" value="ECO:0007669"/>
    <property type="project" value="UniProtKB-KW"/>
</dbReference>
<evidence type="ECO:0000256" key="4">
    <source>
        <dbReference type="ARBA" id="ARBA00035327"/>
    </source>
</evidence>
<dbReference type="Pfam" id="PF01157">
    <property type="entry name" value="Ribosomal_L21e"/>
    <property type="match status" value="1"/>
</dbReference>
<proteinExistence type="evidence at transcript level"/>
<evidence type="ECO:0000256" key="2">
    <source>
        <dbReference type="ARBA" id="ARBA00022980"/>
    </source>
</evidence>
<dbReference type="PROSITE" id="PS01171">
    <property type="entry name" value="RIBOSOMAL_L21E"/>
    <property type="match status" value="1"/>
</dbReference>
<accession>A0A2P2HX61</accession>
<protein>
    <recommendedName>
        <fullName evidence="4">60S ribosomal protein L21</fullName>
    </recommendedName>
</protein>
<organism evidence="6">
    <name type="scientific">Hirondellea gigas</name>
    <dbReference type="NCBI Taxonomy" id="1518452"/>
    <lineage>
        <taxon>Eukaryota</taxon>
        <taxon>Metazoa</taxon>
        <taxon>Ecdysozoa</taxon>
        <taxon>Arthropoda</taxon>
        <taxon>Crustacea</taxon>
        <taxon>Multicrustacea</taxon>
        <taxon>Malacostraca</taxon>
        <taxon>Eumalacostraca</taxon>
        <taxon>Peracarida</taxon>
        <taxon>Amphipoda</taxon>
        <taxon>Amphilochidea</taxon>
        <taxon>Lysianassida</taxon>
        <taxon>Lysianassidira</taxon>
        <taxon>Lysianassoidea</taxon>
        <taxon>Lysianassidae</taxon>
        <taxon>Hirondellea</taxon>
    </lineage>
</organism>
<evidence type="ECO:0000256" key="5">
    <source>
        <dbReference type="SAM" id="MobiDB-lite"/>
    </source>
</evidence>
<dbReference type="FunFam" id="2.30.30.70:FF:000001">
    <property type="entry name" value="60S ribosomal protein L21"/>
    <property type="match status" value="1"/>
</dbReference>
<dbReference type="InterPro" id="IPR008991">
    <property type="entry name" value="Translation_prot_SH3-like_sf"/>
</dbReference>
<dbReference type="Gene3D" id="2.30.30.70">
    <property type="entry name" value="Ribosomal protein L21"/>
    <property type="match status" value="1"/>
</dbReference>
<dbReference type="AlphaFoldDB" id="A0A2P2HX61"/>
<sequence>MTNPKGVRRGTRDMFSRGFKKNGVERLTTYLRCYKMGQLVDIKGNGAFQKGMPHKSYHGKTGRVYNVTPHALGLVVNKRYRGRIIAKKINLRVEHVKPSRCQENHLERVRANDKARREARHSKKQMPFLKRRPEQPHPPHFVNITRQPPVFLTPLPYEFVV</sequence>
<dbReference type="GO" id="GO:0003735">
    <property type="term" value="F:structural constituent of ribosome"/>
    <property type="evidence" value="ECO:0007669"/>
    <property type="project" value="InterPro"/>
</dbReference>
<dbReference type="InterPro" id="IPR036948">
    <property type="entry name" value="Ribosomal_eL21_sf"/>
</dbReference>
<dbReference type="PANTHER" id="PTHR20981">
    <property type="entry name" value="60S RIBOSOMAL PROTEIN L21"/>
    <property type="match status" value="1"/>
</dbReference>
<comment type="similarity">
    <text evidence="1">Belongs to the eukaryotic ribosomal protein eL21 family.</text>
</comment>
<reference evidence="6" key="1">
    <citation type="journal article" date="2018" name="Biosci. Biotechnol. Biochem.">
        <title>Polysaccharide hydrolase of the hadal zone amphipods Hirondellea gigas.</title>
        <authorList>
            <person name="Kobayashi H."/>
            <person name="Nagahama T."/>
            <person name="Arai W."/>
            <person name="Sasagawa Y."/>
            <person name="Umeda M."/>
            <person name="Hayashi T."/>
            <person name="Nikaido I."/>
            <person name="Watanabe H."/>
            <person name="Oguri K."/>
            <person name="Kitazato H."/>
            <person name="Fujioka K."/>
            <person name="Kido Y."/>
            <person name="Takami H."/>
        </authorList>
    </citation>
    <scope>NUCLEOTIDE SEQUENCE</scope>
    <source>
        <tissue evidence="6">Whole body</tissue>
    </source>
</reference>